<dbReference type="Proteomes" id="UP001605036">
    <property type="component" value="Unassembled WGS sequence"/>
</dbReference>
<comment type="caution">
    <text evidence="1">The sequence shown here is derived from an EMBL/GenBank/DDBJ whole genome shotgun (WGS) entry which is preliminary data.</text>
</comment>
<dbReference type="EMBL" id="JBHFFA010000001">
    <property type="protein sequence ID" value="KAL2650876.1"/>
    <property type="molecule type" value="Genomic_DNA"/>
</dbReference>
<evidence type="ECO:0000313" key="2">
    <source>
        <dbReference type="Proteomes" id="UP001605036"/>
    </source>
</evidence>
<organism evidence="1 2">
    <name type="scientific">Riccia fluitans</name>
    <dbReference type="NCBI Taxonomy" id="41844"/>
    <lineage>
        <taxon>Eukaryota</taxon>
        <taxon>Viridiplantae</taxon>
        <taxon>Streptophyta</taxon>
        <taxon>Embryophyta</taxon>
        <taxon>Marchantiophyta</taxon>
        <taxon>Marchantiopsida</taxon>
        <taxon>Marchantiidae</taxon>
        <taxon>Marchantiales</taxon>
        <taxon>Ricciaceae</taxon>
        <taxon>Riccia</taxon>
    </lineage>
</organism>
<gene>
    <name evidence="1" type="ORF">R1flu_019004</name>
</gene>
<proteinExistence type="predicted"/>
<protein>
    <submittedName>
        <fullName evidence="1">Uncharacterized protein</fullName>
    </submittedName>
</protein>
<keyword evidence="2" id="KW-1185">Reference proteome</keyword>
<accession>A0ABD1ZIZ6</accession>
<dbReference type="AlphaFoldDB" id="A0ABD1ZIZ6"/>
<name>A0ABD1ZIZ6_9MARC</name>
<evidence type="ECO:0000313" key="1">
    <source>
        <dbReference type="EMBL" id="KAL2650876.1"/>
    </source>
</evidence>
<sequence>MLVVELTPKVRGLQALRSARADGSLVSRMYHDLRASGHSRRGDTQSDVYAVVYATDLRLYRIGSPSPSALTCMRLRVYR</sequence>
<reference evidence="1 2" key="1">
    <citation type="submission" date="2024-09" db="EMBL/GenBank/DDBJ databases">
        <title>Chromosome-scale assembly of Riccia fluitans.</title>
        <authorList>
            <person name="Paukszto L."/>
            <person name="Sawicki J."/>
            <person name="Karawczyk K."/>
            <person name="Piernik-Szablinska J."/>
            <person name="Szczecinska M."/>
            <person name="Mazdziarz M."/>
        </authorList>
    </citation>
    <scope>NUCLEOTIDE SEQUENCE [LARGE SCALE GENOMIC DNA]</scope>
    <source>
        <strain evidence="1">Rf_01</strain>
        <tissue evidence="1">Aerial parts of the thallus</tissue>
    </source>
</reference>